<organism evidence="7 8">
    <name type="scientific">Arxiozyma heterogenica</name>
    <dbReference type="NCBI Taxonomy" id="278026"/>
    <lineage>
        <taxon>Eukaryota</taxon>
        <taxon>Fungi</taxon>
        <taxon>Dikarya</taxon>
        <taxon>Ascomycota</taxon>
        <taxon>Saccharomycotina</taxon>
        <taxon>Saccharomycetes</taxon>
        <taxon>Saccharomycetales</taxon>
        <taxon>Saccharomycetaceae</taxon>
        <taxon>Arxiozyma</taxon>
    </lineage>
</organism>
<evidence type="ECO:0000313" key="7">
    <source>
        <dbReference type="EMBL" id="KAK5773538.1"/>
    </source>
</evidence>
<dbReference type="GO" id="GO:0005739">
    <property type="term" value="C:mitochondrion"/>
    <property type="evidence" value="ECO:0007669"/>
    <property type="project" value="UniProtKB-SubCell"/>
</dbReference>
<dbReference type="Pfam" id="PF10501">
    <property type="entry name" value="Ribosomal_L50"/>
    <property type="match status" value="1"/>
</dbReference>
<comment type="caution">
    <text evidence="7">The sequence shown here is derived from an EMBL/GenBank/DDBJ whole genome shotgun (WGS) entry which is preliminary data.</text>
</comment>
<dbReference type="InterPro" id="IPR018305">
    <property type="entry name" value="Ribosomal_m50"/>
</dbReference>
<gene>
    <name evidence="7" type="ORF">RI543_005167</name>
</gene>
<evidence type="ECO:0000256" key="4">
    <source>
        <dbReference type="ARBA" id="ARBA00023128"/>
    </source>
</evidence>
<evidence type="ECO:0000256" key="3">
    <source>
        <dbReference type="ARBA" id="ARBA00022980"/>
    </source>
</evidence>
<keyword evidence="5" id="KW-0687">Ribonucleoprotein</keyword>
<reference evidence="8" key="1">
    <citation type="submission" date="2023-07" db="EMBL/GenBank/DDBJ databases">
        <title>A draft genome of Kazachstania heterogenica Y-27499.</title>
        <authorList>
            <person name="Donic C."/>
            <person name="Kralova J.S."/>
            <person name="Fidel L."/>
            <person name="Ben-Dor S."/>
            <person name="Jung S."/>
        </authorList>
    </citation>
    <scope>NUCLEOTIDE SEQUENCE [LARGE SCALE GENOMIC DNA]</scope>
    <source>
        <strain evidence="8">Y27499</strain>
    </source>
</reference>
<protein>
    <recommendedName>
        <fullName evidence="6">Large ribosomal subunit protein mL50</fullName>
    </recommendedName>
</protein>
<proteinExistence type="inferred from homology"/>
<dbReference type="GO" id="GO:1990904">
    <property type="term" value="C:ribonucleoprotein complex"/>
    <property type="evidence" value="ECO:0007669"/>
    <property type="project" value="UniProtKB-KW"/>
</dbReference>
<dbReference type="Gene3D" id="1.10.1200.10">
    <property type="entry name" value="ACP-like"/>
    <property type="match status" value="1"/>
</dbReference>
<evidence type="ECO:0000256" key="1">
    <source>
        <dbReference type="ARBA" id="ARBA00004173"/>
    </source>
</evidence>
<dbReference type="Proteomes" id="UP001306508">
    <property type="component" value="Unassembled WGS sequence"/>
</dbReference>
<keyword evidence="4" id="KW-0496">Mitochondrion</keyword>
<comment type="subcellular location">
    <subcellularLocation>
        <location evidence="1">Mitochondrion</location>
    </subcellularLocation>
</comment>
<dbReference type="AlphaFoldDB" id="A0AAN7WJU0"/>
<evidence type="ECO:0000313" key="8">
    <source>
        <dbReference type="Proteomes" id="UP001306508"/>
    </source>
</evidence>
<dbReference type="InterPro" id="IPR036736">
    <property type="entry name" value="ACP-like_sf"/>
</dbReference>
<keyword evidence="8" id="KW-1185">Reference proteome</keyword>
<dbReference type="GO" id="GO:0005840">
    <property type="term" value="C:ribosome"/>
    <property type="evidence" value="ECO:0007669"/>
    <property type="project" value="UniProtKB-KW"/>
</dbReference>
<accession>A0AAN7WJU0</accession>
<comment type="similarity">
    <text evidence="2">Belongs to the mitochondrion-specific ribosomal protein mL50 family.</text>
</comment>
<evidence type="ECO:0000256" key="6">
    <source>
        <dbReference type="ARBA" id="ARBA00035183"/>
    </source>
</evidence>
<sequence length="216" mass="25524">MSWFRSRKKEEARVRKTKEIIQDIESGKSIEDTTNESSSSKILKLDLTPENIIGRRKEEEIDLTNDIPWNNWLTNQKVKTPEDLDHVINLSCKEILGENFNINDPFPDLNIKFKFVKRLQAKSGYPISDYELTILRTPMEFKDYYLENIISGKLLQFNEKEPNAIYLTQKSFTQPNIRVVERISSKVQKEKFNSILQEVENLKKREARDEIQRLRS</sequence>
<name>A0AAN7WJU0_9SACH</name>
<dbReference type="EMBL" id="JAWIZZ010000074">
    <property type="protein sequence ID" value="KAK5773538.1"/>
    <property type="molecule type" value="Genomic_DNA"/>
</dbReference>
<evidence type="ECO:0000256" key="2">
    <source>
        <dbReference type="ARBA" id="ARBA00008860"/>
    </source>
</evidence>
<evidence type="ECO:0000256" key="5">
    <source>
        <dbReference type="ARBA" id="ARBA00023274"/>
    </source>
</evidence>
<keyword evidence="3" id="KW-0689">Ribosomal protein</keyword>